<sequence>MRRLKRYIERSDRYPLFRPKPTKKRVDYFQKPAEVRHQKKSLAKTRQRFNMNLIIKELGR</sequence>
<accession>A0A2Z3GX09</accession>
<evidence type="ECO:0000313" key="1">
    <source>
        <dbReference type="EMBL" id="AWM38293.1"/>
    </source>
</evidence>
<dbReference type="AlphaFoldDB" id="A0A2Z3GX09"/>
<gene>
    <name evidence="1" type="ORF">C1280_15735</name>
</gene>
<protein>
    <recommendedName>
        <fullName evidence="3">30S ribosomal protein S21</fullName>
    </recommendedName>
</protein>
<dbReference type="Proteomes" id="UP000245802">
    <property type="component" value="Chromosome"/>
</dbReference>
<name>A0A2Z3GX09_9BACT</name>
<proteinExistence type="predicted"/>
<organism evidence="1 2">
    <name type="scientific">Gemmata obscuriglobus</name>
    <dbReference type="NCBI Taxonomy" id="114"/>
    <lineage>
        <taxon>Bacteria</taxon>
        <taxon>Pseudomonadati</taxon>
        <taxon>Planctomycetota</taxon>
        <taxon>Planctomycetia</taxon>
        <taxon>Gemmatales</taxon>
        <taxon>Gemmataceae</taxon>
        <taxon>Gemmata</taxon>
    </lineage>
</organism>
<evidence type="ECO:0000313" key="2">
    <source>
        <dbReference type="Proteomes" id="UP000245802"/>
    </source>
</evidence>
<evidence type="ECO:0008006" key="3">
    <source>
        <dbReference type="Google" id="ProtNLM"/>
    </source>
</evidence>
<dbReference type="RefSeq" id="WP_010052180.1">
    <property type="nucleotide sequence ID" value="NZ_CP025958.1"/>
</dbReference>
<dbReference type="KEGG" id="gog:C1280_15735"/>
<dbReference type="EMBL" id="CP025958">
    <property type="protein sequence ID" value="AWM38293.1"/>
    <property type="molecule type" value="Genomic_DNA"/>
</dbReference>
<reference evidence="1 2" key="1">
    <citation type="submission" date="2018-01" db="EMBL/GenBank/DDBJ databases">
        <title>G. obscuriglobus.</title>
        <authorList>
            <person name="Franke J."/>
            <person name="Blomberg W."/>
            <person name="Selmecki A."/>
        </authorList>
    </citation>
    <scope>NUCLEOTIDE SEQUENCE [LARGE SCALE GENOMIC DNA]</scope>
    <source>
        <strain evidence="1 2">DSM 5831</strain>
    </source>
</reference>
<keyword evidence="2" id="KW-1185">Reference proteome</keyword>